<organism evidence="2 3">
    <name type="scientific">Mariniflexile aquimaris</name>
    <dbReference type="NCBI Taxonomy" id="881009"/>
    <lineage>
        <taxon>Bacteria</taxon>
        <taxon>Pseudomonadati</taxon>
        <taxon>Bacteroidota</taxon>
        <taxon>Flavobacteriia</taxon>
        <taxon>Flavobacteriales</taxon>
        <taxon>Flavobacteriaceae</taxon>
        <taxon>Mariniflexile</taxon>
    </lineage>
</organism>
<feature type="chain" id="PRO_5047462180" evidence="1">
    <location>
        <begin position="24"/>
        <end position="141"/>
    </location>
</feature>
<evidence type="ECO:0000313" key="3">
    <source>
        <dbReference type="Proteomes" id="UP001597011"/>
    </source>
</evidence>
<sequence>MQSTFKIIFFSLFGILVSHAQQAKGNDVTVTVSNLKSNKGKVFFALYNEESHFLKKELRGEISAIENNTCTITFKDVKNGIYAISLFHDENDNNIMDTNFLGIPKEPYGCSNNARGFMGPPKWADAKFQINNKSINQHIKL</sequence>
<keyword evidence="1" id="KW-0732">Signal</keyword>
<dbReference type="Proteomes" id="UP001597011">
    <property type="component" value="Unassembled WGS sequence"/>
</dbReference>
<evidence type="ECO:0000313" key="2">
    <source>
        <dbReference type="EMBL" id="MFD0835469.1"/>
    </source>
</evidence>
<gene>
    <name evidence="2" type="ORF">ACFQ0I_06845</name>
</gene>
<dbReference type="EMBL" id="JBHTIB010000008">
    <property type="protein sequence ID" value="MFD0835469.1"/>
    <property type="molecule type" value="Genomic_DNA"/>
</dbReference>
<name>A0ABW3BSF3_9FLAO</name>
<reference evidence="3" key="1">
    <citation type="journal article" date="2019" name="Int. J. Syst. Evol. Microbiol.">
        <title>The Global Catalogue of Microorganisms (GCM) 10K type strain sequencing project: providing services to taxonomists for standard genome sequencing and annotation.</title>
        <authorList>
            <consortium name="The Broad Institute Genomics Platform"/>
            <consortium name="The Broad Institute Genome Sequencing Center for Infectious Disease"/>
            <person name="Wu L."/>
            <person name="Ma J."/>
        </authorList>
    </citation>
    <scope>NUCLEOTIDE SEQUENCE [LARGE SCALE GENOMIC DNA]</scope>
    <source>
        <strain evidence="3">CCUG 60529</strain>
    </source>
</reference>
<comment type="caution">
    <text evidence="2">The sequence shown here is derived from an EMBL/GenBank/DDBJ whole genome shotgun (WGS) entry which is preliminary data.</text>
</comment>
<feature type="signal peptide" evidence="1">
    <location>
        <begin position="1"/>
        <end position="23"/>
    </location>
</feature>
<dbReference type="RefSeq" id="WP_379940655.1">
    <property type="nucleotide sequence ID" value="NZ_JBHTIB010000008.1"/>
</dbReference>
<proteinExistence type="predicted"/>
<protein>
    <submittedName>
        <fullName evidence="2">DUF2141 domain-containing protein</fullName>
    </submittedName>
</protein>
<accession>A0ABW3BSF3</accession>
<evidence type="ECO:0000256" key="1">
    <source>
        <dbReference type="SAM" id="SignalP"/>
    </source>
</evidence>
<dbReference type="InterPro" id="IPR018673">
    <property type="entry name" value="DUF2141"/>
</dbReference>
<keyword evidence="3" id="KW-1185">Reference proteome</keyword>
<dbReference type="Pfam" id="PF09912">
    <property type="entry name" value="DUF2141"/>
    <property type="match status" value="1"/>
</dbReference>